<dbReference type="Gene3D" id="1.10.10.10">
    <property type="entry name" value="Winged helix-like DNA-binding domain superfamily/Winged helix DNA-binding domain"/>
    <property type="match status" value="1"/>
</dbReference>
<dbReference type="InterPro" id="IPR011711">
    <property type="entry name" value="GntR_C"/>
</dbReference>
<reference evidence="5" key="1">
    <citation type="submission" date="2024-05" db="EMBL/GenBank/DDBJ databases">
        <authorList>
            <person name="Kim S."/>
            <person name="Heo J."/>
            <person name="Choi H."/>
            <person name="Choi Y."/>
            <person name="Kwon S.-W."/>
            <person name="Kim Y."/>
        </authorList>
    </citation>
    <scope>NUCLEOTIDE SEQUENCE</scope>
    <source>
        <strain evidence="5">KACC 23699</strain>
    </source>
</reference>
<dbReference type="InterPro" id="IPR000524">
    <property type="entry name" value="Tscrpt_reg_HTH_GntR"/>
</dbReference>
<dbReference type="GO" id="GO:0003677">
    <property type="term" value="F:DNA binding"/>
    <property type="evidence" value="ECO:0007669"/>
    <property type="project" value="UniProtKB-KW"/>
</dbReference>
<dbReference type="SMART" id="SM00345">
    <property type="entry name" value="HTH_GNTR"/>
    <property type="match status" value="1"/>
</dbReference>
<dbReference type="PANTHER" id="PTHR43537:SF49">
    <property type="entry name" value="TRANSCRIPTIONAL REGULATORY PROTEIN"/>
    <property type="match status" value="1"/>
</dbReference>
<evidence type="ECO:0000256" key="2">
    <source>
        <dbReference type="ARBA" id="ARBA00023125"/>
    </source>
</evidence>
<evidence type="ECO:0000259" key="4">
    <source>
        <dbReference type="PROSITE" id="PS50949"/>
    </source>
</evidence>
<keyword evidence="3" id="KW-0804">Transcription</keyword>
<dbReference type="Pfam" id="PF07729">
    <property type="entry name" value="FCD"/>
    <property type="match status" value="1"/>
</dbReference>
<gene>
    <name evidence="5" type="ORF">ABEG17_00615</name>
</gene>
<dbReference type="SUPFAM" id="SSF48008">
    <property type="entry name" value="GntR ligand-binding domain-like"/>
    <property type="match status" value="1"/>
</dbReference>
<dbReference type="Pfam" id="PF00392">
    <property type="entry name" value="GntR"/>
    <property type="match status" value="1"/>
</dbReference>
<dbReference type="InterPro" id="IPR008920">
    <property type="entry name" value="TF_FadR/GntR_C"/>
</dbReference>
<dbReference type="EMBL" id="CP157483">
    <property type="protein sequence ID" value="XBO43866.1"/>
    <property type="molecule type" value="Genomic_DNA"/>
</dbReference>
<dbReference type="SUPFAM" id="SSF46785">
    <property type="entry name" value="Winged helix' DNA-binding domain"/>
    <property type="match status" value="1"/>
</dbReference>
<dbReference type="InterPro" id="IPR036388">
    <property type="entry name" value="WH-like_DNA-bd_sf"/>
</dbReference>
<keyword evidence="2" id="KW-0238">DNA-binding</keyword>
<dbReference type="PANTHER" id="PTHR43537">
    <property type="entry name" value="TRANSCRIPTIONAL REGULATOR, GNTR FAMILY"/>
    <property type="match status" value="1"/>
</dbReference>
<dbReference type="RefSeq" id="WP_406831310.1">
    <property type="nucleotide sequence ID" value="NZ_CP157483.1"/>
</dbReference>
<dbReference type="Gene3D" id="1.20.120.530">
    <property type="entry name" value="GntR ligand-binding domain-like"/>
    <property type="match status" value="1"/>
</dbReference>
<organism evidence="5">
    <name type="scientific">Pedococcus sp. KACC 23699</name>
    <dbReference type="NCBI Taxonomy" id="3149228"/>
    <lineage>
        <taxon>Bacteria</taxon>
        <taxon>Bacillati</taxon>
        <taxon>Actinomycetota</taxon>
        <taxon>Actinomycetes</taxon>
        <taxon>Micrococcales</taxon>
        <taxon>Intrasporangiaceae</taxon>
        <taxon>Pedococcus</taxon>
    </lineage>
</organism>
<evidence type="ECO:0000256" key="1">
    <source>
        <dbReference type="ARBA" id="ARBA00023015"/>
    </source>
</evidence>
<evidence type="ECO:0000313" key="5">
    <source>
        <dbReference type="EMBL" id="XBO43866.1"/>
    </source>
</evidence>
<dbReference type="CDD" id="cd07377">
    <property type="entry name" value="WHTH_GntR"/>
    <property type="match status" value="1"/>
</dbReference>
<dbReference type="PRINTS" id="PR00035">
    <property type="entry name" value="HTHGNTR"/>
</dbReference>
<accession>A0AAU7JUI8</accession>
<dbReference type="PROSITE" id="PS50949">
    <property type="entry name" value="HTH_GNTR"/>
    <property type="match status" value="1"/>
</dbReference>
<proteinExistence type="predicted"/>
<name>A0AAU7JUI8_9MICO</name>
<protein>
    <submittedName>
        <fullName evidence="5">GntR family transcriptional regulator</fullName>
    </submittedName>
</protein>
<sequence length="239" mass="25674">MPVPASRSSSPRALLRDDVHRRLRDAIVDGTLQPGEQLYDRELAAWLGVSRTPVREALLRLQQAGLVIAQPGRSTVVAPLDTTAVRDAQAVVAAMHELAVREAVDLLTAQDLAQMRAANDRFAAALAAGDPDAALEADDELHAIPVRAAANAAVSAVLEQFTPVLRRVERLRFASLAGRRSVSLHSQLIGLCERGEVEGAARVSFETWQTLAPLLATMHLDPGHAEHHDDRNGPAPQGD</sequence>
<dbReference type="GO" id="GO:0003700">
    <property type="term" value="F:DNA-binding transcription factor activity"/>
    <property type="evidence" value="ECO:0007669"/>
    <property type="project" value="InterPro"/>
</dbReference>
<keyword evidence="1" id="KW-0805">Transcription regulation</keyword>
<feature type="domain" description="HTH gntR-type" evidence="4">
    <location>
        <begin position="13"/>
        <end position="80"/>
    </location>
</feature>
<evidence type="ECO:0000256" key="3">
    <source>
        <dbReference type="ARBA" id="ARBA00023163"/>
    </source>
</evidence>
<dbReference type="AlphaFoldDB" id="A0AAU7JUI8"/>
<dbReference type="InterPro" id="IPR036390">
    <property type="entry name" value="WH_DNA-bd_sf"/>
</dbReference>